<reference evidence="3" key="1">
    <citation type="journal article" date="2019" name="Int. J. Syst. Evol. Microbiol.">
        <title>The Global Catalogue of Microorganisms (GCM) 10K type strain sequencing project: providing services to taxonomists for standard genome sequencing and annotation.</title>
        <authorList>
            <consortium name="The Broad Institute Genomics Platform"/>
            <consortium name="The Broad Institute Genome Sequencing Center for Infectious Disease"/>
            <person name="Wu L."/>
            <person name="Ma J."/>
        </authorList>
    </citation>
    <scope>NUCLEOTIDE SEQUENCE [LARGE SCALE GENOMIC DNA]</scope>
    <source>
        <strain evidence="3">DFY28</strain>
    </source>
</reference>
<sequence length="212" mass="23937">MQETRVTPDEDWSRSDTLADLVLPYRFGLAEVLTKITILREELTHRGEGNPIEHVSSRLKTPASIQSKAARLGITHPADAVASLNDVAGIRVVCSFISDAYRVLEMLTRQPDLTVLAVKDYVAHPKENGYRSIHLIVQIPVFLSTGVEHPRVEVQIRTVAMDFWASVEHKIYYKFDKAIPDELREELAHAAQVSHDLDQRMMALHRVVHGTI</sequence>
<dbReference type="PANTHER" id="PTHR47837">
    <property type="entry name" value="GTP PYROPHOSPHOKINASE YJBM"/>
    <property type="match status" value="1"/>
</dbReference>
<dbReference type="InterPro" id="IPR007685">
    <property type="entry name" value="RelA_SpoT"/>
</dbReference>
<name>A0ABW1QZA4_9ACTN</name>
<dbReference type="SUPFAM" id="SSF81301">
    <property type="entry name" value="Nucleotidyltransferase"/>
    <property type="match status" value="1"/>
</dbReference>
<dbReference type="Gene3D" id="1.10.287.860">
    <property type="entry name" value="Nucleotidyltransferase"/>
    <property type="match status" value="1"/>
</dbReference>
<dbReference type="Proteomes" id="UP001596098">
    <property type="component" value="Unassembled WGS sequence"/>
</dbReference>
<protein>
    <submittedName>
        <fullName evidence="2">GTP pyrophosphokinase family protein</fullName>
    </submittedName>
</protein>
<evidence type="ECO:0000259" key="1">
    <source>
        <dbReference type="SMART" id="SM00954"/>
    </source>
</evidence>
<dbReference type="CDD" id="cd05399">
    <property type="entry name" value="NT_Rel-Spo_like"/>
    <property type="match status" value="1"/>
</dbReference>
<organism evidence="2 3">
    <name type="scientific">Nocardioides yefusunii</name>
    <dbReference type="NCBI Taxonomy" id="2500546"/>
    <lineage>
        <taxon>Bacteria</taxon>
        <taxon>Bacillati</taxon>
        <taxon>Actinomycetota</taxon>
        <taxon>Actinomycetes</taxon>
        <taxon>Propionibacteriales</taxon>
        <taxon>Nocardioidaceae</taxon>
        <taxon>Nocardioides</taxon>
    </lineage>
</organism>
<evidence type="ECO:0000313" key="2">
    <source>
        <dbReference type="EMBL" id="MFC6153834.1"/>
    </source>
</evidence>
<proteinExistence type="predicted"/>
<accession>A0ABW1QZA4</accession>
<gene>
    <name evidence="2" type="ORF">ACFPWU_09180</name>
</gene>
<evidence type="ECO:0000313" key="3">
    <source>
        <dbReference type="Proteomes" id="UP001596098"/>
    </source>
</evidence>
<comment type="caution">
    <text evidence="2">The sequence shown here is derived from an EMBL/GenBank/DDBJ whole genome shotgun (WGS) entry which is preliminary data.</text>
</comment>
<keyword evidence="3" id="KW-1185">Reference proteome</keyword>
<dbReference type="SMART" id="SM00954">
    <property type="entry name" value="RelA_SpoT"/>
    <property type="match status" value="1"/>
</dbReference>
<dbReference type="Pfam" id="PF04607">
    <property type="entry name" value="RelA_SpoT"/>
    <property type="match status" value="1"/>
</dbReference>
<dbReference type="InterPro" id="IPR052366">
    <property type="entry name" value="GTP_Pyrophosphokinase"/>
</dbReference>
<dbReference type="RefSeq" id="WP_128222148.1">
    <property type="nucleotide sequence ID" value="NZ_CP034929.1"/>
</dbReference>
<feature type="domain" description="RelA/SpoT" evidence="1">
    <location>
        <begin position="57"/>
        <end position="179"/>
    </location>
</feature>
<dbReference type="PANTHER" id="PTHR47837:SF2">
    <property type="entry name" value="GTP PYROPHOSPHOKINASE YWAC"/>
    <property type="match status" value="1"/>
</dbReference>
<dbReference type="InterPro" id="IPR043519">
    <property type="entry name" value="NT_sf"/>
</dbReference>
<dbReference type="EMBL" id="JBHSQI010000004">
    <property type="protein sequence ID" value="MFC6153834.1"/>
    <property type="molecule type" value="Genomic_DNA"/>
</dbReference>
<dbReference type="Gene3D" id="3.30.460.10">
    <property type="entry name" value="Beta Polymerase, domain 2"/>
    <property type="match status" value="1"/>
</dbReference>